<feature type="compositionally biased region" description="Polar residues" evidence="3">
    <location>
        <begin position="107"/>
        <end position="118"/>
    </location>
</feature>
<dbReference type="Proteomes" id="UP000671879">
    <property type="component" value="Chromosome"/>
</dbReference>
<dbReference type="RefSeq" id="WP_274372408.1">
    <property type="nucleotide sequence ID" value="NZ_CP072943.1"/>
</dbReference>
<accession>A0A9Q7A4M4</accession>
<evidence type="ECO:0000256" key="1">
    <source>
        <dbReference type="ARBA" id="ARBA00004442"/>
    </source>
</evidence>
<dbReference type="KEGG" id="aram:KAR29_07580"/>
<name>A0A9Q7A4M4_9BACT</name>
<dbReference type="EMBL" id="CP072943">
    <property type="protein sequence ID" value="QTX31261.1"/>
    <property type="molecule type" value="Genomic_DNA"/>
</dbReference>
<feature type="region of interest" description="Disordered" evidence="3">
    <location>
        <begin position="98"/>
        <end position="118"/>
    </location>
</feature>
<evidence type="ECO:0000256" key="3">
    <source>
        <dbReference type="SAM" id="MobiDB-lite"/>
    </source>
</evidence>
<evidence type="ECO:0000256" key="2">
    <source>
        <dbReference type="ARBA" id="ARBA00023237"/>
    </source>
</evidence>
<comment type="subcellular location">
    <subcellularLocation>
        <location evidence="1">Cell outer membrane</location>
    </subcellularLocation>
</comment>
<protein>
    <submittedName>
        <fullName evidence="4">Prepilin-type N-terminal cleavage/methylation domain-containing protein</fullName>
    </submittedName>
</protein>
<dbReference type="GO" id="GO:0009279">
    <property type="term" value="C:cell outer membrane"/>
    <property type="evidence" value="ECO:0007669"/>
    <property type="project" value="UniProtKB-SubCell"/>
</dbReference>
<dbReference type="NCBIfam" id="TIGR02532">
    <property type="entry name" value="IV_pilin_GFxxxE"/>
    <property type="match status" value="1"/>
</dbReference>
<gene>
    <name evidence="4" type="ORF">KAR29_07580</name>
</gene>
<dbReference type="InterPro" id="IPR012902">
    <property type="entry name" value="N_methyl_site"/>
</dbReference>
<evidence type="ECO:0000313" key="4">
    <source>
        <dbReference type="EMBL" id="QTX31261.1"/>
    </source>
</evidence>
<proteinExistence type="predicted"/>
<dbReference type="AlphaFoldDB" id="A0A9Q7A4M4"/>
<keyword evidence="2" id="KW-0472">Membrane</keyword>
<evidence type="ECO:0000313" key="5">
    <source>
        <dbReference type="Proteomes" id="UP000671879"/>
    </source>
</evidence>
<sequence>MRSAFSLVESLVALTILAVALLSMALLPVATTKLLAASAQRERASALALSLLEKAEGVEPDSLRSVSFDFPEGFTGSLSVEEESFSVALTAVVSWRNPTGGERSVTYRRQVSRHGTSP</sequence>
<reference evidence="5" key="1">
    <citation type="submission" date="2021-04" db="EMBL/GenBank/DDBJ databases">
        <title>A novel Synergistetes isolate from a pyrite-forming mixed culture.</title>
        <authorList>
            <person name="Bunk B."/>
            <person name="Sproer C."/>
            <person name="Spring S."/>
            <person name="Pester M."/>
        </authorList>
    </citation>
    <scope>NUCLEOTIDE SEQUENCE [LARGE SCALE GENOMIC DNA]</scope>
    <source>
        <strain evidence="5">J.5.4.2-T.3.5.2</strain>
    </source>
</reference>
<keyword evidence="5" id="KW-1185">Reference proteome</keyword>
<organism evidence="4 5">
    <name type="scientific">Aminithiophilus ramosus</name>
    <dbReference type="NCBI Taxonomy" id="3029084"/>
    <lineage>
        <taxon>Bacteria</taxon>
        <taxon>Thermotogati</taxon>
        <taxon>Synergistota</taxon>
        <taxon>Synergistia</taxon>
        <taxon>Synergistales</taxon>
        <taxon>Aminithiophilaceae</taxon>
        <taxon>Aminithiophilus</taxon>
    </lineage>
</organism>
<keyword evidence="2" id="KW-0998">Cell outer membrane</keyword>